<keyword evidence="4" id="KW-1185">Reference proteome</keyword>
<evidence type="ECO:0008006" key="5">
    <source>
        <dbReference type="Google" id="ProtNLM"/>
    </source>
</evidence>
<evidence type="ECO:0000313" key="3">
    <source>
        <dbReference type="EMBL" id="MBI1495352.1"/>
    </source>
</evidence>
<feature type="compositionally biased region" description="Low complexity" evidence="1">
    <location>
        <begin position="109"/>
        <end position="121"/>
    </location>
</feature>
<feature type="signal peptide" evidence="2">
    <location>
        <begin position="1"/>
        <end position="22"/>
    </location>
</feature>
<reference evidence="3" key="1">
    <citation type="submission" date="2020-10" db="EMBL/GenBank/DDBJ databases">
        <title>Paenihalocynthiibacter styelae gen. nov., sp. nov., isolated from stalked sea squirt Styela clava.</title>
        <authorList>
            <person name="Kim Y.-O."/>
            <person name="Yoon J.-H."/>
        </authorList>
    </citation>
    <scope>NUCLEOTIDE SEQUENCE</scope>
    <source>
        <strain evidence="3">MYP1-1</strain>
    </source>
</reference>
<proteinExistence type="predicted"/>
<dbReference type="EMBL" id="JADCKQ010000018">
    <property type="protein sequence ID" value="MBI1495352.1"/>
    <property type="molecule type" value="Genomic_DNA"/>
</dbReference>
<dbReference type="PROSITE" id="PS51257">
    <property type="entry name" value="PROKAR_LIPOPROTEIN"/>
    <property type="match status" value="1"/>
</dbReference>
<keyword evidence="2" id="KW-0732">Signal</keyword>
<feature type="region of interest" description="Disordered" evidence="1">
    <location>
        <begin position="47"/>
        <end position="66"/>
    </location>
</feature>
<feature type="chain" id="PRO_5035177822" description="Lipoprotein" evidence="2">
    <location>
        <begin position="23"/>
        <end position="121"/>
    </location>
</feature>
<dbReference type="RefSeq" id="WP_228850056.1">
    <property type="nucleotide sequence ID" value="NZ_JADCKQ010000018.1"/>
</dbReference>
<dbReference type="Proteomes" id="UP000640583">
    <property type="component" value="Unassembled WGS sequence"/>
</dbReference>
<comment type="caution">
    <text evidence="3">The sequence shown here is derived from an EMBL/GenBank/DDBJ whole genome shotgun (WGS) entry which is preliminary data.</text>
</comment>
<organism evidence="3 4">
    <name type="scientific">Halocynthiibacter styelae</name>
    <dbReference type="NCBI Taxonomy" id="2761955"/>
    <lineage>
        <taxon>Bacteria</taxon>
        <taxon>Pseudomonadati</taxon>
        <taxon>Pseudomonadota</taxon>
        <taxon>Alphaproteobacteria</taxon>
        <taxon>Rhodobacterales</taxon>
        <taxon>Paracoccaceae</taxon>
        <taxon>Halocynthiibacter</taxon>
    </lineage>
</organism>
<gene>
    <name evidence="3" type="ORF">H1D41_17045</name>
</gene>
<evidence type="ECO:0000313" key="4">
    <source>
        <dbReference type="Proteomes" id="UP000640583"/>
    </source>
</evidence>
<protein>
    <recommendedName>
        <fullName evidence="5">Lipoprotein</fullName>
    </recommendedName>
</protein>
<dbReference type="AlphaFoldDB" id="A0A8J7LX61"/>
<evidence type="ECO:0000256" key="2">
    <source>
        <dbReference type="SAM" id="SignalP"/>
    </source>
</evidence>
<evidence type="ECO:0000256" key="1">
    <source>
        <dbReference type="SAM" id="MobiDB-lite"/>
    </source>
</evidence>
<name>A0A8J7LX61_9RHOB</name>
<accession>A0A8J7LX61</accession>
<sequence length="121" mass="12877">MFNSKIATGLCFSLVVVLGACAQQPEPLRITPQPIYNKHGDVVGCEGGGQYDSTSQQENPCEPPETGCEYIPGSNYPCLPPEQDCDPQSNDGHCYGVPNDKDNDPDPQQPTGPTSPTGPIN</sequence>
<feature type="region of interest" description="Disordered" evidence="1">
    <location>
        <begin position="89"/>
        <end position="121"/>
    </location>
</feature>